<feature type="transmembrane region" description="Helical" evidence="1">
    <location>
        <begin position="95"/>
        <end position="114"/>
    </location>
</feature>
<feature type="transmembrane region" description="Helical" evidence="1">
    <location>
        <begin position="72"/>
        <end position="90"/>
    </location>
</feature>
<feature type="transmembrane region" description="Helical" evidence="1">
    <location>
        <begin position="126"/>
        <end position="147"/>
    </location>
</feature>
<keyword evidence="1" id="KW-0812">Transmembrane</keyword>
<proteinExistence type="predicted"/>
<organism evidence="2">
    <name type="scientific">uncultured bacterium EIL27G07</name>
    <dbReference type="NCBI Taxonomy" id="1768202"/>
    <lineage>
        <taxon>Bacteria</taxon>
        <taxon>environmental samples</taxon>
    </lineage>
</organism>
<keyword evidence="1" id="KW-1133">Transmembrane helix</keyword>
<dbReference type="NCBIfam" id="TIGR02206">
    <property type="entry name" value="intg_mem_TP0381"/>
    <property type="match status" value="1"/>
</dbReference>
<accession>A0A0U2VXZ3</accession>
<protein>
    <recommendedName>
        <fullName evidence="3">TIGR02206 family membrane protein</fullName>
    </recommendedName>
</protein>
<keyword evidence="1" id="KW-0472">Membrane</keyword>
<dbReference type="AlphaFoldDB" id="A0A0U2VXZ3"/>
<evidence type="ECO:0000256" key="1">
    <source>
        <dbReference type="SAM" id="Phobius"/>
    </source>
</evidence>
<feature type="transmembrane region" description="Helical" evidence="1">
    <location>
        <begin position="203"/>
        <end position="223"/>
    </location>
</feature>
<evidence type="ECO:0008006" key="3">
    <source>
        <dbReference type="Google" id="ProtNLM"/>
    </source>
</evidence>
<reference evidence="2" key="1">
    <citation type="journal article" date="2016" name="ISME J.">
        <title>Functional metagenomic screen reveals new and diverse microbial rhodopsins.</title>
        <authorList>
            <person name="Pushkarev A."/>
            <person name="Beja O."/>
        </authorList>
    </citation>
    <scope>NUCLEOTIDE SEQUENCE</scope>
</reference>
<evidence type="ECO:0000313" key="2">
    <source>
        <dbReference type="EMBL" id="ALS56191.1"/>
    </source>
</evidence>
<sequence length="231" mass="26861">MTAQALNLLDTSHILTFIFCIFVIVFFPRLFIGSSEKTIKILRYTLAFLMISHEIFDPFFKVEVRNYAMVDALPLHMCAFSTWCISIYLLGGPRIFFLFAYFWGIVGAGMSLLTPDTALGFPSLEYLNHMYGHLLIILGVSVAMVLMNQRPYFKDFLKIMTYTTFVFLPLMYVLNFALETNYWYILEKPSGDNITSFMPDAPYHIFALIPAAWFFTYLVYVPYHLKDRRAN</sequence>
<feature type="transmembrane region" description="Helical" evidence="1">
    <location>
        <begin position="159"/>
        <end position="178"/>
    </location>
</feature>
<dbReference type="InterPro" id="IPR011737">
    <property type="entry name" value="CHP02206_TP0381"/>
</dbReference>
<feature type="transmembrane region" description="Helical" evidence="1">
    <location>
        <begin position="12"/>
        <end position="32"/>
    </location>
</feature>
<dbReference type="Pfam" id="PF14808">
    <property type="entry name" value="TMEM164"/>
    <property type="match status" value="1"/>
</dbReference>
<dbReference type="EMBL" id="KT201090">
    <property type="protein sequence ID" value="ALS56191.1"/>
    <property type="molecule type" value="Genomic_DNA"/>
</dbReference>
<name>A0A0U2VXZ3_9BACT</name>